<protein>
    <recommendedName>
        <fullName evidence="5">Bap-like</fullName>
    </recommendedName>
</protein>
<feature type="transmembrane region" description="Helical" evidence="2">
    <location>
        <begin position="1666"/>
        <end position="1687"/>
    </location>
</feature>
<dbReference type="VEuPathDB" id="TrichDB:TVAGG3_0443910"/>
<dbReference type="Proteomes" id="UP000001542">
    <property type="component" value="Unassembled WGS sequence"/>
</dbReference>
<accession>A2FI01</accession>
<evidence type="ECO:0000313" key="4">
    <source>
        <dbReference type="Proteomes" id="UP000001542"/>
    </source>
</evidence>
<reference evidence="3" key="2">
    <citation type="journal article" date="2007" name="Science">
        <title>Draft genome sequence of the sexually transmitted pathogen Trichomonas vaginalis.</title>
        <authorList>
            <person name="Carlton J.M."/>
            <person name="Hirt R.P."/>
            <person name="Silva J.C."/>
            <person name="Delcher A.L."/>
            <person name="Schatz M."/>
            <person name="Zhao Q."/>
            <person name="Wortman J.R."/>
            <person name="Bidwell S.L."/>
            <person name="Alsmark U.C.M."/>
            <person name="Besteiro S."/>
            <person name="Sicheritz-Ponten T."/>
            <person name="Noel C.J."/>
            <person name="Dacks J.B."/>
            <person name="Foster P.G."/>
            <person name="Simillion C."/>
            <person name="Van de Peer Y."/>
            <person name="Miranda-Saavedra D."/>
            <person name="Barton G.J."/>
            <person name="Westrop G.D."/>
            <person name="Mueller S."/>
            <person name="Dessi D."/>
            <person name="Fiori P.L."/>
            <person name="Ren Q."/>
            <person name="Paulsen I."/>
            <person name="Zhang H."/>
            <person name="Bastida-Corcuera F.D."/>
            <person name="Simoes-Barbosa A."/>
            <person name="Brown M.T."/>
            <person name="Hayes R.D."/>
            <person name="Mukherjee M."/>
            <person name="Okumura C.Y."/>
            <person name="Schneider R."/>
            <person name="Smith A.J."/>
            <person name="Vanacova S."/>
            <person name="Villalvazo M."/>
            <person name="Haas B.J."/>
            <person name="Pertea M."/>
            <person name="Feldblyum T.V."/>
            <person name="Utterback T.R."/>
            <person name="Shu C.L."/>
            <person name="Osoegawa K."/>
            <person name="de Jong P.J."/>
            <person name="Hrdy I."/>
            <person name="Horvathova L."/>
            <person name="Zubacova Z."/>
            <person name="Dolezal P."/>
            <person name="Malik S.B."/>
            <person name="Logsdon J.M. Jr."/>
            <person name="Henze K."/>
            <person name="Gupta A."/>
            <person name="Wang C.C."/>
            <person name="Dunne R.L."/>
            <person name="Upcroft J.A."/>
            <person name="Upcroft P."/>
            <person name="White O."/>
            <person name="Salzberg S.L."/>
            <person name="Tang P."/>
            <person name="Chiu C.-H."/>
            <person name="Lee Y.-S."/>
            <person name="Embley T.M."/>
            <person name="Coombs G.H."/>
            <person name="Mottram J.C."/>
            <person name="Tachezy J."/>
            <person name="Fraser-Liggett C.M."/>
            <person name="Johnson P.J."/>
        </authorList>
    </citation>
    <scope>NUCLEOTIDE SEQUENCE [LARGE SCALE GENOMIC DNA]</scope>
    <source>
        <strain evidence="3">G3</strain>
    </source>
</reference>
<name>A2FI01_TRIV3</name>
<dbReference type="VEuPathDB" id="TrichDB:TVAG_059980"/>
<proteinExistence type="predicted"/>
<gene>
    <name evidence="3" type="ORF">TVAG_059980</name>
</gene>
<dbReference type="KEGG" id="tva:4753229"/>
<keyword evidence="2" id="KW-0812">Transmembrane</keyword>
<feature type="compositionally biased region" description="Low complexity" evidence="1">
    <location>
        <begin position="1636"/>
        <end position="1645"/>
    </location>
</feature>
<evidence type="ECO:0000256" key="2">
    <source>
        <dbReference type="SAM" id="Phobius"/>
    </source>
</evidence>
<keyword evidence="4" id="KW-1185">Reference proteome</keyword>
<evidence type="ECO:0000313" key="3">
    <source>
        <dbReference type="EMBL" id="EAX95474.1"/>
    </source>
</evidence>
<organism evidence="3 4">
    <name type="scientific">Trichomonas vaginalis (strain ATCC PRA-98 / G3)</name>
    <dbReference type="NCBI Taxonomy" id="412133"/>
    <lineage>
        <taxon>Eukaryota</taxon>
        <taxon>Metamonada</taxon>
        <taxon>Parabasalia</taxon>
        <taxon>Trichomonadida</taxon>
        <taxon>Trichomonadidae</taxon>
        <taxon>Trichomonas</taxon>
    </lineage>
</organism>
<keyword evidence="2" id="KW-0472">Membrane</keyword>
<reference evidence="3" key="1">
    <citation type="submission" date="2006-10" db="EMBL/GenBank/DDBJ databases">
        <authorList>
            <person name="Amadeo P."/>
            <person name="Zhao Q."/>
            <person name="Wortman J."/>
            <person name="Fraser-Liggett C."/>
            <person name="Carlton J."/>
        </authorList>
    </citation>
    <scope>NUCLEOTIDE SEQUENCE</scope>
    <source>
        <strain evidence="3">G3</strain>
    </source>
</reference>
<evidence type="ECO:0000256" key="1">
    <source>
        <dbReference type="SAM" id="MobiDB-lite"/>
    </source>
</evidence>
<evidence type="ECO:0008006" key="5">
    <source>
        <dbReference type="Google" id="ProtNLM"/>
    </source>
</evidence>
<dbReference type="EMBL" id="DS113804">
    <property type="protein sequence ID" value="EAX95474.1"/>
    <property type="molecule type" value="Genomic_DNA"/>
</dbReference>
<sequence length="1716" mass="197910">MFIVFPSIVLSGSVDVQWSNTNFQKITVNGTEFSNNGKDLDLYLNSGLSATIKVPGNNHASFNNEHFILKSEFTQSDDHNSVDMNFKIRNTCRYSGSFDLYYLINYTFDGRIPVAKFHSYYKGILFKDSATGNMINFIANNVTGMFFSDRENSYFNSRIDKIQELINKSQFFYFGWEFSNVQPNEELSLGFTIDDGSSLDPSPIVRLAEPIQDYYAPGNNVPIKIQVQGAKAGQVIETYVESDEDRYSSRTPKNTFTVSEDQKSTTFTFTMRSSYIGNSYFKIYAMCNNTLISNVISGTVLFAYPPSFNLTETPKSIYYPNSVLRLKGQISDDTTVRICYNINNDTKTEVCSKTQYNAYNKNLNEIFNIGTNINEGNNSFYIYAKDDQDVNSPAAKFGFQFVNKITPKILNLTGIHENHYYAFHEYIDLNLTVQTNAGDMLSVYYYYDQQDPKYVDQFSSEGQTEYSFRVLPIPEPNSWYHKLKVFVTNQDNVSSTEIVQDIRVEKQDIFIQTNTLEEYYAPGAQVTIEGYFQDFKSGHKISVYYNYDRYYDVEIPNVVATMNESCISDIISFTIPFKNSSGYQNIEIYGRDKQENDKSESTRLRILTNIKPELRHVDDIEASYSINSFITVTFTVWDDMGCYLGYIFDDGQRYELDENLRTEGEKTYTMQIPTEGKGLTVGQKHKLTILIVDNYNLTSNNISFEFNYDSRNAPSIYVEKSKQNPYYLHFRHDIFFNITSNDKDNGNNVTVYAVTDYNEPIVCWEYTSNAENQSIVYALPNPHSAGNHWVAFYASDQTNASSEKTNLTFYINRDISIDFNKTGNYILPRTVNPEHEFTLTGVCYDFDVGQPISIKFELFKGYFSDNAVYTYDCGSFIPNDHCTATFSFNLVIPELNDDYQYKFTAIQGTLSGYTSQTLIRISREPSLYDLVPIDEEYTKGESITISGKVYDENQAEIYYYFDDNTYAASKLITVNTNNKTVPFTAVIKTTDFSWYLPTGPHILNIYAQDSIGTKCEVHNFTFIYDDELAPNLTVNKYDESKKQYRKNDEITFNISANDLNYGDPIFIYLKVNTNENIELFNLTSTRVVQTMNYTYNVGSTPGHQKLSFIAKNNNQSVSNQITFELDVLAIPRLFITTQFEKRYDLNKEIAVKGYAEDFKVGSAVDFYYKLNNNEEKHLDNKLIVNENSKTDEFTFSIQLPNEKQLNNITFYAKHDEQQDQSELFTFFTSNLPKIIAWNDFKDKYSLDEKITLNLETSNTDQNEYKLSYKFDDEDEIKLDQSFTDSKINLEISIPESLTNSKHRLTLFVYDENNFKSEPESKEFDYNKDNRSPEISVQIVYPMQSYVQNEIIKFKVQSKDFNNGNTVKIHLKEGDNDQVIHEYTSNGDIFEKFEYNYTIIKEIGIIDLIFVAIDNEDASSEQNVTIKIRKIPELTITSELKSYYSPNEDLIIKGYVTDYKQTNILSLRYQKDDYSATELLNNIKITDKLRSDEFSTTIRLPSKIGIHNFFLSVIDDEQKSSKLVKLTLRIHVKPEINLLNFSKNQTEIKMNVKVEIHQPVSVYYSFDNDEKLRLTSIEESKEVELKIPLKSDLTNDYHSVHVVLIDEYNLSSEVVNHSFFYSIQKPEKTPLPSPIANNTSGGNSNENSEEGDDNSKHGFFNTPFGKYGLWIILVAGIIIICIVIFFVVKAIIRKKDRESESEFSGYREDLNKTNVDV</sequence>
<dbReference type="InParanoid" id="A2FI01"/>
<feature type="region of interest" description="Disordered" evidence="1">
    <location>
        <begin position="1629"/>
        <end position="1653"/>
    </location>
</feature>
<keyword evidence="2" id="KW-1133">Transmembrane helix</keyword>